<dbReference type="Proteomes" id="UP000541558">
    <property type="component" value="Unassembled WGS sequence"/>
</dbReference>
<dbReference type="Gene3D" id="3.30.40.10">
    <property type="entry name" value="Zinc/RING finger domain, C3HC4 (zinc finger)"/>
    <property type="match status" value="1"/>
</dbReference>
<feature type="region of interest" description="Disordered" evidence="4">
    <location>
        <begin position="1540"/>
        <end position="1576"/>
    </location>
</feature>
<keyword evidence="3" id="KW-0862">Zinc</keyword>
<evidence type="ECO:0000256" key="1">
    <source>
        <dbReference type="ARBA" id="ARBA00022723"/>
    </source>
</evidence>
<feature type="compositionally biased region" description="Basic and acidic residues" evidence="4">
    <location>
        <begin position="49"/>
        <end position="73"/>
    </location>
</feature>
<evidence type="ECO:0000259" key="5">
    <source>
        <dbReference type="SMART" id="SM00249"/>
    </source>
</evidence>
<dbReference type="InterPro" id="IPR001965">
    <property type="entry name" value="Znf_PHD"/>
</dbReference>
<evidence type="ECO:0000256" key="3">
    <source>
        <dbReference type="ARBA" id="ARBA00022833"/>
    </source>
</evidence>
<keyword evidence="2" id="KW-0863">Zinc-finger</keyword>
<dbReference type="PROSITE" id="PS01359">
    <property type="entry name" value="ZF_PHD_1"/>
    <property type="match status" value="1"/>
</dbReference>
<keyword evidence="1" id="KW-0479">Metal-binding</keyword>
<sequence length="1831" mass="199853">MSSSSSSKKGAMDPAEAMRLSYDKVKMTAICPLCKETVKLGKGGLGNYKIHEASPKCQDARKKLENASKEKPQKSLLGFLKRKPAPNPSLSQASVPNLPAIPGSSRQTITPITAPPPLPPPPALNKPPAPQRPASPFVSRLRALIEALPTSVPEAVEGGPLAGFAGNPEHCDMPDVASEDLWEEVLNGVMKAGLGWGTEADPRSLVQRGRWGMDGLLAFVEYFVTKRNVDPSLFEGKLNRLMEAMELMGTVEESQGKDAHTAGVESQLVLWSGKTSMGETAPGREVVVAREQRKRSVTPDIDDVEIISVNRPIPTRASATQHICQGYRMHVPADKTPYSWYPLQLHDSQLLPWEPSFHRGELFLISHGCTGRMRQPGVPCGPCASLVSSPVVAGIEARMNTKPHASTPYAYLPAHDLIETLRTKSTQIQTLRLKGMNHVRQLLRSSTAISDHKRLVVAVSEGSIARVDRVIHAALKKKRGVVGILEQVALAAKGVYKVKSFTERDRMLGKLLWRLGGDRVGHIAYRALGLPSVSTMRDSSAKIPITPSAGRPTVGTVARNTLGVLDGVLEVMKNQPNVRHAVLMFDELACEKRIRWNPRTNEFLGLCREHGPKVALEFGSEKDVEELFKALDKGEVHYASEATIGALGILCNDNRLYSARPILISGDCKKETGSEHATVLQSVLDGVNSVKPTTNLRVVSIASDGEARRGSALVQMTFKNRLPETSDIYPLLSPLSLLNLHVGADDLTCDKDWKHIFKRFRNLLLRDRGIIIDGFRITPAITKTHLRTNAASAEHLNAVFNPNDLQDVKLAFDLLRDIWSLPPLPDSSDDNTGPKPGFQQGREALRILGKLLHHLVFAYLCVDLTLSEQLEHLSAAAHLAFVLYKQHGSSFIPTLLYIDIIIMIKNVFFCVAKAKCDTPDACFFIILLGTDRIEIHFGILRTVIGNDCNLDIIQISDRTGGVIDVADILAKNPEWDRGPRRMRVPTLNAESKEVPQSSDHLSPKHYKNDMSLKSVTPLTCWRRGQEMAEEDYPAAVDILKEAERAGDVDMLAPKGELLVAVPLSQDDVDESSEALLLQSDHVERPQSTDEEEEARMEIEDELEAMEFTVDAQDTPGPGDSAPSSITAPPKIEHTITVNGKKMSKSRILSMMNRYRRHTASADRLKRVQDIERFQVSQADVSASYNSDSNLLLIHDPIATLVWCDKRIWLVVGEVNGIRYDGEAVESLGHNLLGESAAKISVQLLGMRPATSDDDEHQQHDWRTYNSPAFRSLDFSGKSIEALDPTVATRTSRSFYLFQSPFLIATTALLLSRMSVVDLKSLPKVATTTEFPYRERSGRVCFLGDMGDKDLTDIASANTAECSQCTPAVKLDLSQGQRVLEHVGCHVLFDPLATESSPEPCGLCLRSSDRCKWFVAKGRGAKSNLRVDSERSVGCGRPVSYVYGVAATSSAASPCSNVPLRCPLCSKADPAVWRYNLHHHLVTVHPTSSPADFASLWKISDSEIAAMKKLWANRQPKAPKRARKSNAPKLVVSAVHTSQAIPGTAFASDTEDRPDELSDASSPPEDDDDLPSDFDSEGGAHVYIADAISTWNDEPFIETGFGSGGAPSVSTGLDLVDAVDVSRGSESRVEAAGQGGTEDGCSMMVDDGQVVRMDEPIDPTSTPIATVTTVPTETPIDVQPELGVGKRVRKRRLLGDEDGGALNVCICGSLPVPNSPGAVSCKQDGCETTWYHIACAIPPVKNSKTWKCEACRSTKEGGASKRSKRAYAECFTALHQWEAIIDPVLRGRDADPEPRDHVLGSFRRARLGRAPSRSLGACGSNLCSLDVPLAVG</sequence>
<dbReference type="SUPFAM" id="SSF57903">
    <property type="entry name" value="FYVE/PHD zinc finger"/>
    <property type="match status" value="1"/>
</dbReference>
<evidence type="ECO:0000313" key="6">
    <source>
        <dbReference type="EMBL" id="KAF5338204.1"/>
    </source>
</evidence>
<protein>
    <recommendedName>
        <fullName evidence="5">Zinc finger PHD-type domain-containing protein</fullName>
    </recommendedName>
</protein>
<dbReference type="GO" id="GO:0008270">
    <property type="term" value="F:zinc ion binding"/>
    <property type="evidence" value="ECO:0007669"/>
    <property type="project" value="UniProtKB-KW"/>
</dbReference>
<dbReference type="InterPro" id="IPR013083">
    <property type="entry name" value="Znf_RING/FYVE/PHD"/>
</dbReference>
<name>A0A8H5FIN3_9AGAR</name>
<accession>A0A8H5FIN3</accession>
<dbReference type="SMART" id="SM00249">
    <property type="entry name" value="PHD"/>
    <property type="match status" value="1"/>
</dbReference>
<reference evidence="6 7" key="1">
    <citation type="journal article" date="2020" name="ISME J.">
        <title>Uncovering the hidden diversity of litter-decomposition mechanisms in mushroom-forming fungi.</title>
        <authorList>
            <person name="Floudas D."/>
            <person name="Bentzer J."/>
            <person name="Ahren D."/>
            <person name="Johansson T."/>
            <person name="Persson P."/>
            <person name="Tunlid A."/>
        </authorList>
    </citation>
    <scope>NUCLEOTIDE SEQUENCE [LARGE SCALE GENOMIC DNA]</scope>
    <source>
        <strain evidence="6 7">CBS 175.51</strain>
    </source>
</reference>
<evidence type="ECO:0000256" key="2">
    <source>
        <dbReference type="ARBA" id="ARBA00022771"/>
    </source>
</evidence>
<feature type="compositionally biased region" description="Acidic residues" evidence="4">
    <location>
        <begin position="1551"/>
        <end position="1575"/>
    </location>
</feature>
<feature type="domain" description="Zinc finger PHD-type" evidence="5">
    <location>
        <begin position="1703"/>
        <end position="1751"/>
    </location>
</feature>
<evidence type="ECO:0000256" key="4">
    <source>
        <dbReference type="SAM" id="MobiDB-lite"/>
    </source>
</evidence>
<comment type="caution">
    <text evidence="6">The sequence shown here is derived from an EMBL/GenBank/DDBJ whole genome shotgun (WGS) entry which is preliminary data.</text>
</comment>
<dbReference type="InterPro" id="IPR019786">
    <property type="entry name" value="Zinc_finger_PHD-type_CS"/>
</dbReference>
<feature type="compositionally biased region" description="Pro residues" evidence="4">
    <location>
        <begin position="113"/>
        <end position="133"/>
    </location>
</feature>
<dbReference type="InterPro" id="IPR011011">
    <property type="entry name" value="Znf_FYVE_PHD"/>
</dbReference>
<evidence type="ECO:0000313" key="7">
    <source>
        <dbReference type="Proteomes" id="UP000541558"/>
    </source>
</evidence>
<proteinExistence type="predicted"/>
<organism evidence="6 7">
    <name type="scientific">Ephemerocybe angulata</name>
    <dbReference type="NCBI Taxonomy" id="980116"/>
    <lineage>
        <taxon>Eukaryota</taxon>
        <taxon>Fungi</taxon>
        <taxon>Dikarya</taxon>
        <taxon>Basidiomycota</taxon>
        <taxon>Agaricomycotina</taxon>
        <taxon>Agaricomycetes</taxon>
        <taxon>Agaricomycetidae</taxon>
        <taxon>Agaricales</taxon>
        <taxon>Agaricineae</taxon>
        <taxon>Psathyrellaceae</taxon>
        <taxon>Ephemerocybe</taxon>
    </lineage>
</organism>
<gene>
    <name evidence="6" type="ORF">D9611_014601</name>
</gene>
<feature type="region of interest" description="Disordered" evidence="4">
    <location>
        <begin position="44"/>
        <end position="135"/>
    </location>
</feature>
<keyword evidence="7" id="KW-1185">Reference proteome</keyword>
<dbReference type="OrthoDB" id="3173036at2759"/>
<dbReference type="EMBL" id="JAACJK010000016">
    <property type="protein sequence ID" value="KAF5338204.1"/>
    <property type="molecule type" value="Genomic_DNA"/>
</dbReference>